<dbReference type="InterPro" id="IPR036737">
    <property type="entry name" value="OmpA-like_sf"/>
</dbReference>
<name>A0A5D3WLQ1_9BACT</name>
<organism evidence="2 3">
    <name type="scientific">Geothermobacter ehrlichii</name>
    <dbReference type="NCBI Taxonomy" id="213224"/>
    <lineage>
        <taxon>Bacteria</taxon>
        <taxon>Pseudomonadati</taxon>
        <taxon>Thermodesulfobacteriota</taxon>
        <taxon>Desulfuromonadia</taxon>
        <taxon>Desulfuromonadales</taxon>
        <taxon>Geothermobacteraceae</taxon>
        <taxon>Geothermobacter</taxon>
    </lineage>
</organism>
<dbReference type="AlphaFoldDB" id="A0A5D3WLQ1"/>
<dbReference type="SUPFAM" id="SSF103088">
    <property type="entry name" value="OmpA-like"/>
    <property type="match status" value="1"/>
</dbReference>
<feature type="signal peptide" evidence="1">
    <location>
        <begin position="1"/>
        <end position="23"/>
    </location>
</feature>
<reference evidence="2 3" key="1">
    <citation type="submission" date="2019-07" db="EMBL/GenBank/DDBJ databases">
        <title>Genomic Encyclopedia of Type Strains, Phase IV (KMG-IV): sequencing the most valuable type-strain genomes for metagenomic binning, comparative biology and taxonomic classification.</title>
        <authorList>
            <person name="Goeker M."/>
        </authorList>
    </citation>
    <scope>NUCLEOTIDE SEQUENCE [LARGE SCALE GENOMIC DNA]</scope>
    <source>
        <strain evidence="2 3">SS015</strain>
    </source>
</reference>
<keyword evidence="1" id="KW-0732">Signal</keyword>
<evidence type="ECO:0000313" key="2">
    <source>
        <dbReference type="EMBL" id="TYO98159.1"/>
    </source>
</evidence>
<accession>A0A5D3WLQ1</accession>
<proteinExistence type="predicted"/>
<dbReference type="OrthoDB" id="9829686at2"/>
<gene>
    <name evidence="2" type="ORF">EDC39_10896</name>
</gene>
<dbReference type="EMBL" id="VNIB01000008">
    <property type="protein sequence ID" value="TYO98159.1"/>
    <property type="molecule type" value="Genomic_DNA"/>
</dbReference>
<dbReference type="RefSeq" id="WP_148896230.1">
    <property type="nucleotide sequence ID" value="NZ_VNIB01000008.1"/>
</dbReference>
<comment type="caution">
    <text evidence="2">The sequence shown here is derived from an EMBL/GenBank/DDBJ whole genome shotgun (WGS) entry which is preliminary data.</text>
</comment>
<evidence type="ECO:0008006" key="4">
    <source>
        <dbReference type="Google" id="ProtNLM"/>
    </source>
</evidence>
<sequence length="166" mass="17822">MLRYVLPTALLILCLAACGPVVRGDLKTETVPRVDAATLKAGVINLPGAEVQAQQLPVIFYSEQRLFAEGAVLPRPEALNLLRALAARLQRFPSVRWQATVRATSPHGDDHAQVLAAARAEMLDRFLRRSGLADGVVEWKPEAGAGKVLELVPQLPSPASSSGVKE</sequence>
<evidence type="ECO:0000256" key="1">
    <source>
        <dbReference type="SAM" id="SignalP"/>
    </source>
</evidence>
<dbReference type="Proteomes" id="UP000324159">
    <property type="component" value="Unassembled WGS sequence"/>
</dbReference>
<protein>
    <recommendedName>
        <fullName evidence="4">OmpA family protein</fullName>
    </recommendedName>
</protein>
<feature type="chain" id="PRO_5022999723" description="OmpA family protein" evidence="1">
    <location>
        <begin position="24"/>
        <end position="166"/>
    </location>
</feature>
<keyword evidence="3" id="KW-1185">Reference proteome</keyword>
<evidence type="ECO:0000313" key="3">
    <source>
        <dbReference type="Proteomes" id="UP000324159"/>
    </source>
</evidence>